<keyword evidence="8" id="KW-1185">Reference proteome</keyword>
<dbReference type="PANTHER" id="PTHR43280:SF2">
    <property type="entry name" value="HTH-TYPE TRANSCRIPTIONAL REGULATOR EXSA"/>
    <property type="match status" value="1"/>
</dbReference>
<dbReference type="InterPro" id="IPR001789">
    <property type="entry name" value="Sig_transdc_resp-reg_receiver"/>
</dbReference>
<evidence type="ECO:0000313" key="8">
    <source>
        <dbReference type="Proteomes" id="UP000198666"/>
    </source>
</evidence>
<dbReference type="GO" id="GO:0043565">
    <property type="term" value="F:sequence-specific DNA binding"/>
    <property type="evidence" value="ECO:0007669"/>
    <property type="project" value="InterPro"/>
</dbReference>
<protein>
    <submittedName>
        <fullName evidence="7">Two-component system, response regulator YesN</fullName>
    </submittedName>
</protein>
<dbReference type="Pfam" id="PF00072">
    <property type="entry name" value="Response_reg"/>
    <property type="match status" value="1"/>
</dbReference>
<dbReference type="SUPFAM" id="SSF52172">
    <property type="entry name" value="CheY-like"/>
    <property type="match status" value="1"/>
</dbReference>
<dbReference type="Gene3D" id="1.10.10.60">
    <property type="entry name" value="Homeodomain-like"/>
    <property type="match status" value="2"/>
</dbReference>
<reference evidence="8" key="1">
    <citation type="submission" date="2016-10" db="EMBL/GenBank/DDBJ databases">
        <authorList>
            <person name="Varghese N."/>
            <person name="Submissions S."/>
        </authorList>
    </citation>
    <scope>NUCLEOTIDE SEQUENCE [LARGE SCALE GENOMIC DNA]</scope>
    <source>
        <strain evidence="8">DSM 21620</strain>
    </source>
</reference>
<dbReference type="OrthoDB" id="342399at2"/>
<dbReference type="SMART" id="SM00448">
    <property type="entry name" value="REC"/>
    <property type="match status" value="1"/>
</dbReference>
<dbReference type="SUPFAM" id="SSF46689">
    <property type="entry name" value="Homeodomain-like"/>
    <property type="match status" value="2"/>
</dbReference>
<keyword evidence="4" id="KW-0597">Phosphoprotein</keyword>
<keyword evidence="3" id="KW-0804">Transcription</keyword>
<sequence>MDTMELCRTLIVDDEILIRQGIKHYLDWEQEGFTIVGEASNGREALELIEKLDPHIVVTDVVMPIMDGEALTRIMKEKYPHIGLIVLSSFSEFDYVRGAFQNGVIDYILKPKLNAEVLLKALRLAAGRLEDFHLSTAEHDQSLVEKLRRLYEGSDISINEETAAYFPHKYFQVLSVRYLNAKHLPKDFPNQNGIFSPILLSANYDIYLWNGGKKLDANMFSDLPKSACICVTESFQKIMELKDKQKELEKVESYRFYFPDWVYLSEEILPPNPVTEHVFQMDCFIEECKRDNFQEAFSYLNQHMNEAARNYKQDIVEYKAFLNNIMFNLIVLLGNLKYETGLLEKKKYDYFQRVGQAEDVYRANETVESFLGEVEGIVKKEERQGHMRMLKEYIKAHYHEALSLADIANHFHFSPSYLSNYFSAHSKEGFSGYLNRIRIEAAIILLRQNDIPISKISEQVGFSDHSYFCRVFKKQTGYSPSQYRRKRIMS</sequence>
<dbReference type="Pfam" id="PF12833">
    <property type="entry name" value="HTH_18"/>
    <property type="match status" value="1"/>
</dbReference>
<evidence type="ECO:0000256" key="3">
    <source>
        <dbReference type="ARBA" id="ARBA00023163"/>
    </source>
</evidence>
<dbReference type="PROSITE" id="PS50110">
    <property type="entry name" value="RESPONSE_REGULATORY"/>
    <property type="match status" value="1"/>
</dbReference>
<feature type="domain" description="Response regulatory" evidence="6">
    <location>
        <begin position="8"/>
        <end position="125"/>
    </location>
</feature>
<feature type="modified residue" description="4-aspartylphosphate" evidence="4">
    <location>
        <position position="60"/>
    </location>
</feature>
<dbReference type="SMART" id="SM00342">
    <property type="entry name" value="HTH_ARAC"/>
    <property type="match status" value="1"/>
</dbReference>
<dbReference type="STRING" id="361279.SAMN05421663_104229"/>
<dbReference type="PANTHER" id="PTHR43280">
    <property type="entry name" value="ARAC-FAMILY TRANSCRIPTIONAL REGULATOR"/>
    <property type="match status" value="1"/>
</dbReference>
<dbReference type="InterPro" id="IPR009057">
    <property type="entry name" value="Homeodomain-like_sf"/>
</dbReference>
<organism evidence="7 8">
    <name type="scientific">Terribacillus halophilus</name>
    <dbReference type="NCBI Taxonomy" id="361279"/>
    <lineage>
        <taxon>Bacteria</taxon>
        <taxon>Bacillati</taxon>
        <taxon>Bacillota</taxon>
        <taxon>Bacilli</taxon>
        <taxon>Bacillales</taxon>
        <taxon>Bacillaceae</taxon>
        <taxon>Terribacillus</taxon>
    </lineage>
</organism>
<dbReference type="AlphaFoldDB" id="A0A1G6PQJ8"/>
<dbReference type="InterPro" id="IPR011006">
    <property type="entry name" value="CheY-like_superfamily"/>
</dbReference>
<keyword evidence="1" id="KW-0805">Transcription regulation</keyword>
<dbReference type="PROSITE" id="PS00041">
    <property type="entry name" value="HTH_ARAC_FAMILY_1"/>
    <property type="match status" value="1"/>
</dbReference>
<dbReference type="CDD" id="cd17536">
    <property type="entry name" value="REC_YesN-like"/>
    <property type="match status" value="1"/>
</dbReference>
<evidence type="ECO:0000313" key="7">
    <source>
        <dbReference type="EMBL" id="SDC82490.1"/>
    </source>
</evidence>
<gene>
    <name evidence="7" type="ORF">SAMN05421663_104229</name>
</gene>
<dbReference type="EMBL" id="FMZB01000004">
    <property type="protein sequence ID" value="SDC82490.1"/>
    <property type="molecule type" value="Genomic_DNA"/>
</dbReference>
<feature type="domain" description="HTH araC/xylS-type" evidence="5">
    <location>
        <begin position="388"/>
        <end position="486"/>
    </location>
</feature>
<dbReference type="GO" id="GO:0003700">
    <property type="term" value="F:DNA-binding transcription factor activity"/>
    <property type="evidence" value="ECO:0007669"/>
    <property type="project" value="InterPro"/>
</dbReference>
<proteinExistence type="predicted"/>
<dbReference type="PRINTS" id="PR00032">
    <property type="entry name" value="HTHARAC"/>
</dbReference>
<evidence type="ECO:0000256" key="2">
    <source>
        <dbReference type="ARBA" id="ARBA00023125"/>
    </source>
</evidence>
<dbReference type="Proteomes" id="UP000198666">
    <property type="component" value="Unassembled WGS sequence"/>
</dbReference>
<dbReference type="InterPro" id="IPR018060">
    <property type="entry name" value="HTH_AraC"/>
</dbReference>
<dbReference type="Gene3D" id="3.40.50.2300">
    <property type="match status" value="1"/>
</dbReference>
<evidence type="ECO:0000256" key="1">
    <source>
        <dbReference type="ARBA" id="ARBA00023015"/>
    </source>
</evidence>
<dbReference type="InterPro" id="IPR020449">
    <property type="entry name" value="Tscrpt_reg_AraC-type_HTH"/>
</dbReference>
<name>A0A1G6PQJ8_9BACI</name>
<accession>A0A1G6PQJ8</accession>
<evidence type="ECO:0000256" key="4">
    <source>
        <dbReference type="PROSITE-ProRule" id="PRU00169"/>
    </source>
</evidence>
<dbReference type="InterPro" id="IPR018062">
    <property type="entry name" value="HTH_AraC-typ_CS"/>
</dbReference>
<evidence type="ECO:0000259" key="5">
    <source>
        <dbReference type="PROSITE" id="PS01124"/>
    </source>
</evidence>
<evidence type="ECO:0000259" key="6">
    <source>
        <dbReference type="PROSITE" id="PS50110"/>
    </source>
</evidence>
<keyword evidence="2" id="KW-0238">DNA-binding</keyword>
<dbReference type="GO" id="GO:0000160">
    <property type="term" value="P:phosphorelay signal transduction system"/>
    <property type="evidence" value="ECO:0007669"/>
    <property type="project" value="InterPro"/>
</dbReference>
<dbReference type="PROSITE" id="PS01124">
    <property type="entry name" value="HTH_ARAC_FAMILY_2"/>
    <property type="match status" value="1"/>
</dbReference>